<gene>
    <name evidence="1" type="ORF">D8M06_02890</name>
</gene>
<keyword evidence="2" id="KW-1185">Reference proteome</keyword>
<protein>
    <submittedName>
        <fullName evidence="1">Uncharacterized protein</fullName>
    </submittedName>
</protein>
<accession>A0A495AE82</accession>
<comment type="caution">
    <text evidence="1">The sequence shown here is derived from an EMBL/GenBank/DDBJ whole genome shotgun (WGS) entry which is preliminary data.</text>
</comment>
<dbReference type="Proteomes" id="UP000269301">
    <property type="component" value="Unassembled WGS sequence"/>
</dbReference>
<sequence length="99" mass="11244">MAKQFTAYFKSEDDLLSAHASLRTLRTSNVTIDSVPRQNTEEGFVPFVALNNTTSNMGYATVYREGDEQNELYMLEGLVDETQFDKAMNIIQRNDGIQK</sequence>
<dbReference type="EMBL" id="RBZP01000001">
    <property type="protein sequence ID" value="RKQ37764.1"/>
    <property type="molecule type" value="Genomic_DNA"/>
</dbReference>
<reference evidence="1 2" key="1">
    <citation type="journal article" date="2016" name="Int. J. Syst. Evol. Microbiol.">
        <title>Oceanobacillus halophilus sp. nov., a novel moderately halophilic bacterium from a hypersaline lake.</title>
        <authorList>
            <person name="Amoozegar M.A."/>
            <person name="Bagheri M."/>
            <person name="Makhdoumi A."/>
            <person name="Nikou M.M."/>
            <person name="Fazeli S.A.S."/>
            <person name="Schumann P."/>
            <person name="Sproer C."/>
            <person name="Sanchez-Porro C."/>
            <person name="Ventosa A."/>
        </authorList>
    </citation>
    <scope>NUCLEOTIDE SEQUENCE [LARGE SCALE GENOMIC DNA]</scope>
    <source>
        <strain evidence="1 2">DSM 23996</strain>
    </source>
</reference>
<dbReference type="AlphaFoldDB" id="A0A495AE82"/>
<proteinExistence type="predicted"/>
<name>A0A495AE82_9BACI</name>
<dbReference type="RefSeq" id="WP_121202839.1">
    <property type="nucleotide sequence ID" value="NZ_RBZP01000001.1"/>
</dbReference>
<evidence type="ECO:0000313" key="1">
    <source>
        <dbReference type="EMBL" id="RKQ37764.1"/>
    </source>
</evidence>
<dbReference type="OrthoDB" id="2607182at2"/>
<evidence type="ECO:0000313" key="2">
    <source>
        <dbReference type="Proteomes" id="UP000269301"/>
    </source>
</evidence>
<organism evidence="1 2">
    <name type="scientific">Oceanobacillus halophilus</name>
    <dbReference type="NCBI Taxonomy" id="930130"/>
    <lineage>
        <taxon>Bacteria</taxon>
        <taxon>Bacillati</taxon>
        <taxon>Bacillota</taxon>
        <taxon>Bacilli</taxon>
        <taxon>Bacillales</taxon>
        <taxon>Bacillaceae</taxon>
        <taxon>Oceanobacillus</taxon>
    </lineage>
</organism>